<dbReference type="InterPro" id="IPR000210">
    <property type="entry name" value="BTB/POZ_dom"/>
</dbReference>
<dbReference type="SUPFAM" id="SSF54695">
    <property type="entry name" value="POZ domain"/>
    <property type="match status" value="1"/>
</dbReference>
<feature type="non-terminal residue" evidence="2">
    <location>
        <position position="80"/>
    </location>
</feature>
<evidence type="ECO:0000313" key="3">
    <source>
        <dbReference type="Proteomes" id="UP000789405"/>
    </source>
</evidence>
<dbReference type="Proteomes" id="UP000789405">
    <property type="component" value="Unassembled WGS sequence"/>
</dbReference>
<protein>
    <submittedName>
        <fullName evidence="2">10602_t:CDS:1</fullName>
    </submittedName>
</protein>
<feature type="non-terminal residue" evidence="2">
    <location>
        <position position="1"/>
    </location>
</feature>
<reference evidence="2" key="1">
    <citation type="submission" date="2021-06" db="EMBL/GenBank/DDBJ databases">
        <authorList>
            <person name="Kallberg Y."/>
            <person name="Tangrot J."/>
            <person name="Rosling A."/>
        </authorList>
    </citation>
    <scope>NUCLEOTIDE SEQUENCE</scope>
    <source>
        <strain evidence="2">MA453B</strain>
    </source>
</reference>
<sequence length="80" mass="9577">MTTEFFKKLSSDFTQILDSSEDYDVIIEVGEEQLYLIHSIILRNRSPYFQKHLPILARDEFEIREIKKPYIPVKVFDIII</sequence>
<keyword evidence="3" id="KW-1185">Reference proteome</keyword>
<dbReference type="OrthoDB" id="2434274at2759"/>
<dbReference type="AlphaFoldDB" id="A0A9N9K9H2"/>
<dbReference type="EMBL" id="CAJVPY010055777">
    <property type="protein sequence ID" value="CAG8817856.1"/>
    <property type="molecule type" value="Genomic_DNA"/>
</dbReference>
<dbReference type="InterPro" id="IPR011333">
    <property type="entry name" value="SKP1/BTB/POZ_sf"/>
</dbReference>
<organism evidence="2 3">
    <name type="scientific">Dentiscutata erythropus</name>
    <dbReference type="NCBI Taxonomy" id="1348616"/>
    <lineage>
        <taxon>Eukaryota</taxon>
        <taxon>Fungi</taxon>
        <taxon>Fungi incertae sedis</taxon>
        <taxon>Mucoromycota</taxon>
        <taxon>Glomeromycotina</taxon>
        <taxon>Glomeromycetes</taxon>
        <taxon>Diversisporales</taxon>
        <taxon>Gigasporaceae</taxon>
        <taxon>Dentiscutata</taxon>
    </lineage>
</organism>
<evidence type="ECO:0000259" key="1">
    <source>
        <dbReference type="PROSITE" id="PS50097"/>
    </source>
</evidence>
<evidence type="ECO:0000313" key="2">
    <source>
        <dbReference type="EMBL" id="CAG8817856.1"/>
    </source>
</evidence>
<name>A0A9N9K9H2_9GLOM</name>
<dbReference type="PROSITE" id="PS50097">
    <property type="entry name" value="BTB"/>
    <property type="match status" value="1"/>
</dbReference>
<feature type="domain" description="BTB" evidence="1">
    <location>
        <begin position="23"/>
        <end position="80"/>
    </location>
</feature>
<accession>A0A9N9K9H2</accession>
<dbReference type="Gene3D" id="3.30.710.10">
    <property type="entry name" value="Potassium Channel Kv1.1, Chain A"/>
    <property type="match status" value="1"/>
</dbReference>
<gene>
    <name evidence="2" type="ORF">DERYTH_LOCUS26515</name>
</gene>
<comment type="caution">
    <text evidence="2">The sequence shown here is derived from an EMBL/GenBank/DDBJ whole genome shotgun (WGS) entry which is preliminary data.</text>
</comment>
<proteinExistence type="predicted"/>